<dbReference type="InterPro" id="IPR036890">
    <property type="entry name" value="HATPase_C_sf"/>
</dbReference>
<evidence type="ECO:0000256" key="17">
    <source>
        <dbReference type="SAM" id="Phobius"/>
    </source>
</evidence>
<evidence type="ECO:0000259" key="18">
    <source>
        <dbReference type="PROSITE" id="PS50109"/>
    </source>
</evidence>
<dbReference type="Gene3D" id="6.10.340.10">
    <property type="match status" value="1"/>
</dbReference>
<dbReference type="PRINTS" id="PR00344">
    <property type="entry name" value="BCTRLSENSOR"/>
</dbReference>
<dbReference type="Gene3D" id="1.10.287.130">
    <property type="match status" value="1"/>
</dbReference>
<dbReference type="SUPFAM" id="SSF47384">
    <property type="entry name" value="Homodimeric domain of signal transducing histidine kinase"/>
    <property type="match status" value="1"/>
</dbReference>
<evidence type="ECO:0000256" key="8">
    <source>
        <dbReference type="ARBA" id="ARBA00022741"/>
    </source>
</evidence>
<dbReference type="SUPFAM" id="SSF55874">
    <property type="entry name" value="ATPase domain of HSP90 chaperone/DNA topoisomerase II/histidine kinase"/>
    <property type="match status" value="1"/>
</dbReference>
<comment type="subcellular location">
    <subcellularLocation>
        <location evidence="2">Cell membrane</location>
        <topology evidence="2">Multi-pass membrane protein</topology>
    </subcellularLocation>
</comment>
<gene>
    <name evidence="20" type="ORF">N782_10360</name>
</gene>
<evidence type="ECO:0000259" key="19">
    <source>
        <dbReference type="PROSITE" id="PS50885"/>
    </source>
</evidence>
<comment type="function">
    <text evidence="15">Member of the two-component regulatory system HssS/HssR involved in intracellular heme homeostasis and tempering of staphylococcal virulence. HssS functions as a heme sensor histidine kinase which is autophosphorylated at a histidine residue and transfers its phosphate group to an aspartate residue of HssR. HssR/HssS activates the expression of hrtAB, an efflux pump, in response to extracellular heme, hemin, hemoglobin or blood.</text>
</comment>
<dbReference type="SMART" id="SM00387">
    <property type="entry name" value="HATPase_c"/>
    <property type="match status" value="1"/>
</dbReference>
<dbReference type="EMBL" id="AVBF01000023">
    <property type="protein sequence ID" value="KGP72762.1"/>
    <property type="molecule type" value="Genomic_DNA"/>
</dbReference>
<feature type="transmembrane region" description="Helical" evidence="17">
    <location>
        <begin position="151"/>
        <end position="175"/>
    </location>
</feature>
<dbReference type="eggNOG" id="COG2205">
    <property type="taxonomic scope" value="Bacteria"/>
</dbReference>
<organism evidence="20 21">
    <name type="scientific">Pontibacillus yanchengensis Y32</name>
    <dbReference type="NCBI Taxonomy" id="1385514"/>
    <lineage>
        <taxon>Bacteria</taxon>
        <taxon>Bacillati</taxon>
        <taxon>Bacillota</taxon>
        <taxon>Bacilli</taxon>
        <taxon>Bacillales</taxon>
        <taxon>Bacillaceae</taxon>
        <taxon>Pontibacillus</taxon>
    </lineage>
</organism>
<keyword evidence="11 17" id="KW-1133">Transmembrane helix</keyword>
<evidence type="ECO:0000313" key="21">
    <source>
        <dbReference type="Proteomes" id="UP000030147"/>
    </source>
</evidence>
<keyword evidence="13" id="KW-0843">Virulence</keyword>
<evidence type="ECO:0000256" key="7">
    <source>
        <dbReference type="ARBA" id="ARBA00022692"/>
    </source>
</evidence>
<evidence type="ECO:0000256" key="3">
    <source>
        <dbReference type="ARBA" id="ARBA00012438"/>
    </source>
</evidence>
<dbReference type="GO" id="GO:0005886">
    <property type="term" value="C:plasma membrane"/>
    <property type="evidence" value="ECO:0007669"/>
    <property type="project" value="UniProtKB-SubCell"/>
</dbReference>
<keyword evidence="7 17" id="KW-0812">Transmembrane</keyword>
<dbReference type="PANTHER" id="PTHR45528">
    <property type="entry name" value="SENSOR HISTIDINE KINASE CPXA"/>
    <property type="match status" value="1"/>
</dbReference>
<dbReference type="RefSeq" id="WP_036819057.1">
    <property type="nucleotide sequence ID" value="NZ_AVBF01000023.1"/>
</dbReference>
<evidence type="ECO:0000256" key="9">
    <source>
        <dbReference type="ARBA" id="ARBA00022777"/>
    </source>
</evidence>
<keyword evidence="9" id="KW-0418">Kinase</keyword>
<dbReference type="InterPro" id="IPR050398">
    <property type="entry name" value="HssS/ArlS-like"/>
</dbReference>
<evidence type="ECO:0000256" key="5">
    <source>
        <dbReference type="ARBA" id="ARBA00022553"/>
    </source>
</evidence>
<evidence type="ECO:0000256" key="13">
    <source>
        <dbReference type="ARBA" id="ARBA00023026"/>
    </source>
</evidence>
<evidence type="ECO:0000256" key="2">
    <source>
        <dbReference type="ARBA" id="ARBA00004651"/>
    </source>
</evidence>
<dbReference type="GO" id="GO:0005524">
    <property type="term" value="F:ATP binding"/>
    <property type="evidence" value="ECO:0007669"/>
    <property type="project" value="UniProtKB-KW"/>
</dbReference>
<sequence length="452" mass="52049">MKSLYVQIVVTFLGAVLISLFISFLISGKIYEYQVSERIQNRMEQVGKDFIQLYKSSPNMEVDTYLDAMSSFSFDVLVYRENNKSLIYENKPSSWNLSQETINKVINGGVYKHKSIPPRSVVGLPFEMQGSSYAMFIRPDFTFFFKDFRKVMLILFSTILVLGSIIFIITTRWTIRPIKKLTYSTKQVAKGNFDVAIETKRKDELGDLTRSFNHMVHGLDELDDMRQQFVSNVSHEIQSPLTSIQGFAKALKDDVIQDEQERKEYLSIIEHESKRLSSLSQNLLKLATLDTDHPPFHPIDYALDEQLRRVVASLEPQWSAKEQDVHIDIEDTTFKGDQDQLEQVWINLLTNAIRYTPFKGEIYISTKSFDEKIVVSITDSGIGISEEEQFRVFERFYKVDKSRSRNKGGNGLGLSIAQKIVLLHHGWISIESEPGEGATFHVHLPKTIEWKD</sequence>
<dbReference type="InterPro" id="IPR003661">
    <property type="entry name" value="HisK_dim/P_dom"/>
</dbReference>
<dbReference type="OrthoDB" id="9780718at2"/>
<evidence type="ECO:0000256" key="4">
    <source>
        <dbReference type="ARBA" id="ARBA00022475"/>
    </source>
</evidence>
<dbReference type="SMART" id="SM00388">
    <property type="entry name" value="HisKA"/>
    <property type="match status" value="1"/>
</dbReference>
<dbReference type="Pfam" id="PF02518">
    <property type="entry name" value="HATPase_c"/>
    <property type="match status" value="1"/>
</dbReference>
<dbReference type="AlphaFoldDB" id="A0A0A2TAB1"/>
<evidence type="ECO:0000256" key="1">
    <source>
        <dbReference type="ARBA" id="ARBA00000085"/>
    </source>
</evidence>
<proteinExistence type="predicted"/>
<dbReference type="FunFam" id="1.10.287.130:FF:000001">
    <property type="entry name" value="Two-component sensor histidine kinase"/>
    <property type="match status" value="1"/>
</dbReference>
<keyword evidence="12" id="KW-0902">Two-component regulatory system</keyword>
<evidence type="ECO:0000256" key="6">
    <source>
        <dbReference type="ARBA" id="ARBA00022679"/>
    </source>
</evidence>
<evidence type="ECO:0000256" key="14">
    <source>
        <dbReference type="ARBA" id="ARBA00023136"/>
    </source>
</evidence>
<dbReference type="PANTHER" id="PTHR45528:SF11">
    <property type="entry name" value="HISTIDINE KINASE"/>
    <property type="match status" value="1"/>
</dbReference>
<dbReference type="STRING" id="1385514.N782_10360"/>
<dbReference type="Proteomes" id="UP000030147">
    <property type="component" value="Unassembled WGS sequence"/>
</dbReference>
<name>A0A0A2TAB1_9BACI</name>
<feature type="domain" description="Histidine kinase" evidence="18">
    <location>
        <begin position="232"/>
        <end position="448"/>
    </location>
</feature>
<evidence type="ECO:0000256" key="15">
    <source>
        <dbReference type="ARBA" id="ARBA00037219"/>
    </source>
</evidence>
<dbReference type="FunFam" id="3.30.565.10:FF:000006">
    <property type="entry name" value="Sensor histidine kinase WalK"/>
    <property type="match status" value="1"/>
</dbReference>
<keyword evidence="8" id="KW-0547">Nucleotide-binding</keyword>
<keyword evidence="14 17" id="KW-0472">Membrane</keyword>
<feature type="domain" description="HAMP" evidence="19">
    <location>
        <begin position="172"/>
        <end position="224"/>
    </location>
</feature>
<evidence type="ECO:0000256" key="10">
    <source>
        <dbReference type="ARBA" id="ARBA00022840"/>
    </source>
</evidence>
<dbReference type="InterPro" id="IPR003594">
    <property type="entry name" value="HATPase_dom"/>
</dbReference>
<evidence type="ECO:0000256" key="16">
    <source>
        <dbReference type="ARBA" id="ARBA00040841"/>
    </source>
</evidence>
<dbReference type="InterPro" id="IPR004358">
    <property type="entry name" value="Sig_transdc_His_kin-like_C"/>
</dbReference>
<keyword evidence="5" id="KW-0597">Phosphoprotein</keyword>
<dbReference type="InterPro" id="IPR005467">
    <property type="entry name" value="His_kinase_dom"/>
</dbReference>
<protein>
    <recommendedName>
        <fullName evidence="16">Heme sensor protein HssS</fullName>
        <ecNumber evidence="3">2.7.13.3</ecNumber>
    </recommendedName>
</protein>
<comment type="catalytic activity">
    <reaction evidence="1">
        <text>ATP + protein L-histidine = ADP + protein N-phospho-L-histidine.</text>
        <dbReference type="EC" id="2.7.13.3"/>
    </reaction>
</comment>
<dbReference type="Pfam" id="PF00672">
    <property type="entry name" value="HAMP"/>
    <property type="match status" value="1"/>
</dbReference>
<reference evidence="20 21" key="1">
    <citation type="journal article" date="2015" name="Stand. Genomic Sci.">
        <title>High quality draft genome sequence of the moderately halophilic bacterium Pontibacillus yanchengensis Y32(T) and comparison among Pontibacillus genomes.</title>
        <authorList>
            <person name="Huang J."/>
            <person name="Qiao Z.X."/>
            <person name="Tang J.W."/>
            <person name="Wang G."/>
        </authorList>
    </citation>
    <scope>NUCLEOTIDE SEQUENCE [LARGE SCALE GENOMIC DNA]</scope>
    <source>
        <strain evidence="20 21">Y32</strain>
    </source>
</reference>
<comment type="caution">
    <text evidence="20">The sequence shown here is derived from an EMBL/GenBank/DDBJ whole genome shotgun (WGS) entry which is preliminary data.</text>
</comment>
<keyword evidence="10" id="KW-0067">ATP-binding</keyword>
<dbReference type="PROSITE" id="PS50109">
    <property type="entry name" value="HIS_KIN"/>
    <property type="match status" value="1"/>
</dbReference>
<dbReference type="CDD" id="cd00082">
    <property type="entry name" value="HisKA"/>
    <property type="match status" value="1"/>
</dbReference>
<dbReference type="SMART" id="SM00304">
    <property type="entry name" value="HAMP"/>
    <property type="match status" value="1"/>
</dbReference>
<keyword evidence="6" id="KW-0808">Transferase</keyword>
<keyword evidence="4" id="KW-1003">Cell membrane</keyword>
<accession>A0A0A2TAB1</accession>
<feature type="transmembrane region" description="Helical" evidence="17">
    <location>
        <begin position="6"/>
        <end position="26"/>
    </location>
</feature>
<dbReference type="CDD" id="cd06225">
    <property type="entry name" value="HAMP"/>
    <property type="match status" value="1"/>
</dbReference>
<dbReference type="GO" id="GO:0000155">
    <property type="term" value="F:phosphorelay sensor kinase activity"/>
    <property type="evidence" value="ECO:0007669"/>
    <property type="project" value="InterPro"/>
</dbReference>
<dbReference type="Gene3D" id="3.30.565.10">
    <property type="entry name" value="Histidine kinase-like ATPase, C-terminal domain"/>
    <property type="match status" value="1"/>
</dbReference>
<dbReference type="Pfam" id="PF00512">
    <property type="entry name" value="HisKA"/>
    <property type="match status" value="1"/>
</dbReference>
<dbReference type="SUPFAM" id="SSF158472">
    <property type="entry name" value="HAMP domain-like"/>
    <property type="match status" value="1"/>
</dbReference>
<dbReference type="InterPro" id="IPR036097">
    <property type="entry name" value="HisK_dim/P_sf"/>
</dbReference>
<keyword evidence="21" id="KW-1185">Reference proteome</keyword>
<evidence type="ECO:0000256" key="12">
    <source>
        <dbReference type="ARBA" id="ARBA00023012"/>
    </source>
</evidence>
<evidence type="ECO:0000313" key="20">
    <source>
        <dbReference type="EMBL" id="KGP72762.1"/>
    </source>
</evidence>
<dbReference type="PROSITE" id="PS50885">
    <property type="entry name" value="HAMP"/>
    <property type="match status" value="1"/>
</dbReference>
<evidence type="ECO:0000256" key="11">
    <source>
        <dbReference type="ARBA" id="ARBA00022989"/>
    </source>
</evidence>
<dbReference type="EC" id="2.7.13.3" evidence="3"/>
<dbReference type="InterPro" id="IPR003660">
    <property type="entry name" value="HAMP_dom"/>
</dbReference>